<keyword evidence="3" id="KW-1185">Reference proteome</keyword>
<sequence length="133" mass="14838">MIARRAKKVSTRTRNTTAWMMLRKAKNEEGSSDSKHYSMNNAEEGHGMEKEEGNRYSDLEHHSMTQAQDESQSMSGGKDDDRGKNMKSGQKSEPGFTAHADDPTSAALEEETTKCKLGQPAEGRIVIFSRELD</sequence>
<evidence type="ECO:0000313" key="3">
    <source>
        <dbReference type="Proteomes" id="UP000799118"/>
    </source>
</evidence>
<protein>
    <submittedName>
        <fullName evidence="2">Uncharacterized protein</fullName>
    </submittedName>
</protein>
<feature type="compositionally biased region" description="Basic residues" evidence="1">
    <location>
        <begin position="1"/>
        <end position="11"/>
    </location>
</feature>
<name>A0A6A4HT63_9AGAR</name>
<proteinExistence type="predicted"/>
<dbReference type="Proteomes" id="UP000799118">
    <property type="component" value="Unassembled WGS sequence"/>
</dbReference>
<organism evidence="2 3">
    <name type="scientific">Gymnopus androsaceus JB14</name>
    <dbReference type="NCBI Taxonomy" id="1447944"/>
    <lineage>
        <taxon>Eukaryota</taxon>
        <taxon>Fungi</taxon>
        <taxon>Dikarya</taxon>
        <taxon>Basidiomycota</taxon>
        <taxon>Agaricomycotina</taxon>
        <taxon>Agaricomycetes</taxon>
        <taxon>Agaricomycetidae</taxon>
        <taxon>Agaricales</taxon>
        <taxon>Marasmiineae</taxon>
        <taxon>Omphalotaceae</taxon>
        <taxon>Gymnopus</taxon>
    </lineage>
</organism>
<evidence type="ECO:0000313" key="2">
    <source>
        <dbReference type="EMBL" id="KAE9402372.1"/>
    </source>
</evidence>
<feature type="compositionally biased region" description="Basic and acidic residues" evidence="1">
    <location>
        <begin position="25"/>
        <end position="36"/>
    </location>
</feature>
<feature type="region of interest" description="Disordered" evidence="1">
    <location>
        <begin position="1"/>
        <end position="121"/>
    </location>
</feature>
<gene>
    <name evidence="2" type="ORF">BT96DRAFT_991178</name>
</gene>
<reference evidence="2" key="1">
    <citation type="journal article" date="2019" name="Environ. Microbiol.">
        <title>Fungal ecological strategies reflected in gene transcription - a case study of two litter decomposers.</title>
        <authorList>
            <person name="Barbi F."/>
            <person name="Kohler A."/>
            <person name="Barry K."/>
            <person name="Baskaran P."/>
            <person name="Daum C."/>
            <person name="Fauchery L."/>
            <person name="Ihrmark K."/>
            <person name="Kuo A."/>
            <person name="LaButti K."/>
            <person name="Lipzen A."/>
            <person name="Morin E."/>
            <person name="Grigoriev I.V."/>
            <person name="Henrissat B."/>
            <person name="Lindahl B."/>
            <person name="Martin F."/>
        </authorList>
    </citation>
    <scope>NUCLEOTIDE SEQUENCE</scope>
    <source>
        <strain evidence="2">JB14</strain>
    </source>
</reference>
<accession>A0A6A4HT63</accession>
<dbReference type="EMBL" id="ML769435">
    <property type="protein sequence ID" value="KAE9402372.1"/>
    <property type="molecule type" value="Genomic_DNA"/>
</dbReference>
<feature type="compositionally biased region" description="Basic and acidic residues" evidence="1">
    <location>
        <begin position="43"/>
        <end position="63"/>
    </location>
</feature>
<evidence type="ECO:0000256" key="1">
    <source>
        <dbReference type="SAM" id="MobiDB-lite"/>
    </source>
</evidence>
<feature type="compositionally biased region" description="Polar residues" evidence="1">
    <location>
        <begin position="64"/>
        <end position="75"/>
    </location>
</feature>
<dbReference type="AlphaFoldDB" id="A0A6A4HT63"/>